<dbReference type="RefSeq" id="XP_019027224.1">
    <property type="nucleotide sequence ID" value="XM_019167141.1"/>
</dbReference>
<dbReference type="OMA" id="WWILTIT"/>
<dbReference type="InterPro" id="IPR042448">
    <property type="entry name" value="CCNB1IP1"/>
</dbReference>
<dbReference type="PANTHER" id="PTHR14305">
    <property type="entry name" value="E3 UBIQUITIN-PROTEIN LIGASE CCNB1IP1"/>
    <property type="match status" value="1"/>
</dbReference>
<dbReference type="GO" id="GO:0061630">
    <property type="term" value="F:ubiquitin protein ligase activity"/>
    <property type="evidence" value="ECO:0007669"/>
    <property type="project" value="InterPro"/>
</dbReference>
<keyword evidence="4" id="KW-1185">Reference proteome</keyword>
<reference evidence="3 4" key="3">
    <citation type="journal article" date="2015" name="Genome Announc.">
        <title>Draft Genome Sequence of the Archiascomycetous Yeast Saitoella complicata.</title>
        <authorList>
            <person name="Yamauchi K."/>
            <person name="Kondo S."/>
            <person name="Hamamoto M."/>
            <person name="Takahashi Y."/>
            <person name="Ogura Y."/>
            <person name="Hayashi T."/>
            <person name="Nishida H."/>
        </authorList>
    </citation>
    <scope>NUCLEOTIDE SEQUENCE [LARGE SCALE GENOMIC DNA]</scope>
    <source>
        <strain evidence="3 4">NRRL Y-17804</strain>
    </source>
</reference>
<evidence type="ECO:0008006" key="5">
    <source>
        <dbReference type="Google" id="ProtNLM"/>
    </source>
</evidence>
<dbReference type="OrthoDB" id="441210at2759"/>
<dbReference type="GO" id="GO:0000795">
    <property type="term" value="C:synaptonemal complex"/>
    <property type="evidence" value="ECO:0007669"/>
    <property type="project" value="InterPro"/>
</dbReference>
<evidence type="ECO:0000313" key="4">
    <source>
        <dbReference type="Proteomes" id="UP000033140"/>
    </source>
</evidence>
<accession>A0A0E9NTF8</accession>
<evidence type="ECO:0000313" key="3">
    <source>
        <dbReference type="EMBL" id="GAO52695.1"/>
    </source>
</evidence>
<gene>
    <name evidence="3" type="ORF">G7K_6766-t1</name>
</gene>
<dbReference type="Proteomes" id="UP000033140">
    <property type="component" value="Unassembled WGS sequence"/>
</dbReference>
<protein>
    <recommendedName>
        <fullName evidence="5">RING-type domain-containing protein</fullName>
    </recommendedName>
</protein>
<comment type="caution">
    <text evidence="3">The sequence shown here is derived from an EMBL/GenBank/DDBJ whole genome shotgun (WGS) entry which is preliminary data.</text>
</comment>
<dbReference type="GO" id="GO:0007131">
    <property type="term" value="P:reciprocal meiotic recombination"/>
    <property type="evidence" value="ECO:0007669"/>
    <property type="project" value="InterPro"/>
</dbReference>
<feature type="coiled-coil region" evidence="1">
    <location>
        <begin position="136"/>
        <end position="198"/>
    </location>
</feature>
<feature type="compositionally biased region" description="Low complexity" evidence="2">
    <location>
        <begin position="246"/>
        <end position="255"/>
    </location>
</feature>
<reference evidence="3 4" key="2">
    <citation type="journal article" date="2014" name="J. Gen. Appl. Microbiol.">
        <title>The early diverging ascomycetous budding yeast Saitoella complicata has three histone deacetylases belonging to the Clr6, Hos2, and Rpd3 lineages.</title>
        <authorList>
            <person name="Nishida H."/>
            <person name="Matsumoto T."/>
            <person name="Kondo S."/>
            <person name="Hamamoto M."/>
            <person name="Yoshikawa H."/>
        </authorList>
    </citation>
    <scope>NUCLEOTIDE SEQUENCE [LARGE SCALE GENOMIC DNA]</scope>
    <source>
        <strain evidence="3 4">NRRL Y-17804</strain>
    </source>
</reference>
<dbReference type="PANTHER" id="PTHR14305:SF0">
    <property type="entry name" value="E3 UBIQUITIN-PROTEIN LIGASE CCNB1IP1"/>
    <property type="match status" value="1"/>
</dbReference>
<sequence length="339" mass="37096">MDQILKCNHLRCRAALGNQGVVTTCSHIFCVDWWILTITSNPKFELIEVYSANQLFTADRTCPACETTLGEPDDVVLTNLNPTDDYKTSVLAGLSPNIIVEICSRALSFWTYQATQEIVYQEFMSKTLQEKYGALNAQMDSVVRDANNEITALQEKLETTKQQQGNEKRRNHELIESLQDKSRQFSKLQLLYDKLKRKALLSPMQNAATQNIDAAAYQNMPTHASPPAGKISFPGPRAFAPDNRQEQQQPQDWSQDGPVQVAQTPRPHHNVGNPRNAGRTPLAAMHGNTPYAGRPRGGSGGNGGGLIKPMGATPMGGRGNPGLMRPSHTRTGGGGGWGG</sequence>
<dbReference type="AlphaFoldDB" id="A0A0E9NTF8"/>
<evidence type="ECO:0000256" key="1">
    <source>
        <dbReference type="SAM" id="Coils"/>
    </source>
</evidence>
<dbReference type="EMBL" id="BACD03000081">
    <property type="protein sequence ID" value="GAO52695.1"/>
    <property type="molecule type" value="Genomic_DNA"/>
</dbReference>
<feature type="compositionally biased region" description="Gly residues" evidence="2">
    <location>
        <begin position="295"/>
        <end position="306"/>
    </location>
</feature>
<dbReference type="STRING" id="698492.A0A0E9NTF8"/>
<keyword evidence="1" id="KW-0175">Coiled coil</keyword>
<evidence type="ECO:0000256" key="2">
    <source>
        <dbReference type="SAM" id="MobiDB-lite"/>
    </source>
</evidence>
<organism evidence="3 4">
    <name type="scientific">Saitoella complicata (strain BCRC 22490 / CBS 7301 / JCM 7358 / NBRC 10748 / NRRL Y-17804)</name>
    <dbReference type="NCBI Taxonomy" id="698492"/>
    <lineage>
        <taxon>Eukaryota</taxon>
        <taxon>Fungi</taxon>
        <taxon>Dikarya</taxon>
        <taxon>Ascomycota</taxon>
        <taxon>Taphrinomycotina</taxon>
        <taxon>Taphrinomycotina incertae sedis</taxon>
        <taxon>Saitoella</taxon>
    </lineage>
</organism>
<reference evidence="3 4" key="1">
    <citation type="journal article" date="2011" name="J. Gen. Appl. Microbiol.">
        <title>Draft genome sequencing of the enigmatic yeast Saitoella complicata.</title>
        <authorList>
            <person name="Nishida H."/>
            <person name="Hamamoto M."/>
            <person name="Sugiyama J."/>
        </authorList>
    </citation>
    <scope>NUCLEOTIDE SEQUENCE [LARGE SCALE GENOMIC DNA]</scope>
    <source>
        <strain evidence="3 4">NRRL Y-17804</strain>
    </source>
</reference>
<feature type="region of interest" description="Disordered" evidence="2">
    <location>
        <begin position="219"/>
        <end position="339"/>
    </location>
</feature>
<proteinExistence type="predicted"/>
<name>A0A0E9NTF8_SAICN</name>